<dbReference type="EMBL" id="JANUGW010000010">
    <property type="protein sequence ID" value="MCS0582916.1"/>
    <property type="molecule type" value="Genomic_DNA"/>
</dbReference>
<accession>A0ABT1ZSR3</accession>
<protein>
    <submittedName>
        <fullName evidence="1">Uncharacterized protein</fullName>
    </submittedName>
</protein>
<dbReference type="Proteomes" id="UP001204151">
    <property type="component" value="Unassembled WGS sequence"/>
</dbReference>
<evidence type="ECO:0000313" key="2">
    <source>
        <dbReference type="Proteomes" id="UP001204151"/>
    </source>
</evidence>
<proteinExistence type="predicted"/>
<evidence type="ECO:0000313" key="1">
    <source>
        <dbReference type="EMBL" id="MCS0582916.1"/>
    </source>
</evidence>
<comment type="caution">
    <text evidence="1">The sequence shown here is derived from an EMBL/GenBank/DDBJ whole genome shotgun (WGS) entry which is preliminary data.</text>
</comment>
<gene>
    <name evidence="1" type="ORF">NX784_15095</name>
</gene>
<dbReference type="RefSeq" id="WP_258817511.1">
    <property type="nucleotide sequence ID" value="NZ_JANUGW010000010.1"/>
</dbReference>
<reference evidence="1 2" key="1">
    <citation type="submission" date="2022-08" db="EMBL/GenBank/DDBJ databases">
        <title>Reclassification of Massilia species as members of the genera Telluria, Duganella, Pseudoduganella, Mokoshia gen. nov. and Zemynaea gen. nov. using orthogonal and non-orthogonal genome-based approaches.</title>
        <authorList>
            <person name="Bowman J.P."/>
        </authorList>
    </citation>
    <scope>NUCLEOTIDE SEQUENCE [LARGE SCALE GENOMIC DNA]</scope>
    <source>
        <strain evidence="1 2">JCM 31316</strain>
    </source>
</reference>
<keyword evidence="2" id="KW-1185">Reference proteome</keyword>
<organism evidence="1 2">
    <name type="scientific">Massilia pinisoli</name>
    <dbReference type="NCBI Taxonomy" id="1772194"/>
    <lineage>
        <taxon>Bacteria</taxon>
        <taxon>Pseudomonadati</taxon>
        <taxon>Pseudomonadota</taxon>
        <taxon>Betaproteobacteria</taxon>
        <taxon>Burkholderiales</taxon>
        <taxon>Oxalobacteraceae</taxon>
        <taxon>Telluria group</taxon>
        <taxon>Massilia</taxon>
    </lineage>
</organism>
<sequence length="217" mass="23746">MKSYRAMLAGLDAFEKHHALAPRAPQLRFVLSSLSDGSRVDFAHTKLSIRGDNVTIPLLLDAGNGFVLPKNKQAENDNADLILDIRKGKIRGRPDVRTPGIPSDARRLGDLRLECEVRSAIAKAEMNFVFRGALAAVTLGHGLCGSQSMHLGFFAGKNIREITLVSATRRAPLTTFFGPNYFPPISDQSWPDDTLVKFQFDHAASSQESTGPESRSN</sequence>
<name>A0ABT1ZSR3_9BURK</name>